<comment type="caution">
    <text evidence="1">The sequence shown here is derived from an EMBL/GenBank/DDBJ whole genome shotgun (WGS) entry which is preliminary data.</text>
</comment>
<protein>
    <submittedName>
        <fullName evidence="1">Uncharacterized protein</fullName>
    </submittedName>
</protein>
<dbReference type="AlphaFoldDB" id="A0A2P5CYZ8"/>
<keyword evidence="2" id="KW-1185">Reference proteome</keyword>
<accession>A0A2P5CYZ8</accession>
<name>A0A2P5CYZ8_PARAD</name>
<sequence length="52" mass="6090">MGKTYLVFLHPSFEVGLLWRTLHDQLPTASSLMSFGRPYPHYFALQSFWMAL</sequence>
<gene>
    <name evidence="1" type="ORF">PanWU01x14_111280</name>
</gene>
<dbReference type="Proteomes" id="UP000237105">
    <property type="component" value="Unassembled WGS sequence"/>
</dbReference>
<proteinExistence type="predicted"/>
<reference evidence="2" key="1">
    <citation type="submission" date="2016-06" db="EMBL/GenBank/DDBJ databases">
        <title>Parallel loss of symbiosis genes in relatives of nitrogen-fixing non-legume Parasponia.</title>
        <authorList>
            <person name="Van Velzen R."/>
            <person name="Holmer R."/>
            <person name="Bu F."/>
            <person name="Rutten L."/>
            <person name="Van Zeijl A."/>
            <person name="Liu W."/>
            <person name="Santuari L."/>
            <person name="Cao Q."/>
            <person name="Sharma T."/>
            <person name="Shen D."/>
            <person name="Roswanjaya Y."/>
            <person name="Wardhani T."/>
            <person name="Kalhor M.S."/>
            <person name="Jansen J."/>
            <person name="Van den Hoogen J."/>
            <person name="Gungor B."/>
            <person name="Hartog M."/>
            <person name="Hontelez J."/>
            <person name="Verver J."/>
            <person name="Yang W.-C."/>
            <person name="Schijlen E."/>
            <person name="Repin R."/>
            <person name="Schilthuizen M."/>
            <person name="Schranz E."/>
            <person name="Heidstra R."/>
            <person name="Miyata K."/>
            <person name="Fedorova E."/>
            <person name="Kohlen W."/>
            <person name="Bisseling T."/>
            <person name="Smit S."/>
            <person name="Geurts R."/>
        </authorList>
    </citation>
    <scope>NUCLEOTIDE SEQUENCE [LARGE SCALE GENOMIC DNA]</scope>
    <source>
        <strain evidence="2">cv. WU1-14</strain>
    </source>
</reference>
<dbReference type="EMBL" id="JXTB01000081">
    <property type="protein sequence ID" value="PON66263.1"/>
    <property type="molecule type" value="Genomic_DNA"/>
</dbReference>
<evidence type="ECO:0000313" key="1">
    <source>
        <dbReference type="EMBL" id="PON66263.1"/>
    </source>
</evidence>
<evidence type="ECO:0000313" key="2">
    <source>
        <dbReference type="Proteomes" id="UP000237105"/>
    </source>
</evidence>
<organism evidence="1 2">
    <name type="scientific">Parasponia andersonii</name>
    <name type="common">Sponia andersonii</name>
    <dbReference type="NCBI Taxonomy" id="3476"/>
    <lineage>
        <taxon>Eukaryota</taxon>
        <taxon>Viridiplantae</taxon>
        <taxon>Streptophyta</taxon>
        <taxon>Embryophyta</taxon>
        <taxon>Tracheophyta</taxon>
        <taxon>Spermatophyta</taxon>
        <taxon>Magnoliopsida</taxon>
        <taxon>eudicotyledons</taxon>
        <taxon>Gunneridae</taxon>
        <taxon>Pentapetalae</taxon>
        <taxon>rosids</taxon>
        <taxon>fabids</taxon>
        <taxon>Rosales</taxon>
        <taxon>Cannabaceae</taxon>
        <taxon>Parasponia</taxon>
    </lineage>
</organism>